<name>A0A9P3LFZ9_9APHY</name>
<sequence>MHRPPPSHVRRPHARRLSPSDTTGRVGLLVSRLPSEILLIIFSFVADHFFHIHNFKGNRMRWIRVLHVCRRWYQLGVGSSTLWCMVTTTGGVECAREVLRRSRGLPLYFVRIPAICPKTLEAAVLLLREAYRTTILQMHIPHKHRTELMRALASSGGMPLLQALYVCIDGDRDRRFAQLNDYFLFDLPRLVKLAVHARGHVGGMIRAPNLEHLSIKPWEGMPDAEWAIDADDLAQALRGMPRLAELWMEGMRPVSMQDTESHVERVHLPALDRLSLSGPAFFVAELARLISVPTTAAIMLEWFLKAQDSGNAVPLVGAIKGLFVEQDISGRTKHRMSRALWLSDIGDKY</sequence>
<evidence type="ECO:0000313" key="3">
    <source>
        <dbReference type="EMBL" id="GJE93790.1"/>
    </source>
</evidence>
<organism evidence="3 4">
    <name type="scientific">Phanerochaete sordida</name>
    <dbReference type="NCBI Taxonomy" id="48140"/>
    <lineage>
        <taxon>Eukaryota</taxon>
        <taxon>Fungi</taxon>
        <taxon>Dikarya</taxon>
        <taxon>Basidiomycota</taxon>
        <taxon>Agaricomycotina</taxon>
        <taxon>Agaricomycetes</taxon>
        <taxon>Polyporales</taxon>
        <taxon>Phanerochaetaceae</taxon>
        <taxon>Phanerochaete</taxon>
    </lineage>
</organism>
<dbReference type="Proteomes" id="UP000703269">
    <property type="component" value="Unassembled WGS sequence"/>
</dbReference>
<gene>
    <name evidence="3" type="ORF">PsYK624_099520</name>
</gene>
<keyword evidence="4" id="KW-1185">Reference proteome</keyword>
<feature type="domain" description="F-box" evidence="2">
    <location>
        <begin position="31"/>
        <end position="83"/>
    </location>
</feature>
<feature type="compositionally biased region" description="Basic residues" evidence="1">
    <location>
        <begin position="1"/>
        <end position="16"/>
    </location>
</feature>
<evidence type="ECO:0000256" key="1">
    <source>
        <dbReference type="SAM" id="MobiDB-lite"/>
    </source>
</evidence>
<dbReference type="Pfam" id="PF12937">
    <property type="entry name" value="F-box-like"/>
    <property type="match status" value="1"/>
</dbReference>
<evidence type="ECO:0000259" key="2">
    <source>
        <dbReference type="Pfam" id="PF12937"/>
    </source>
</evidence>
<accession>A0A9P3LFZ9</accession>
<dbReference type="CDD" id="cd09917">
    <property type="entry name" value="F-box_SF"/>
    <property type="match status" value="1"/>
</dbReference>
<feature type="region of interest" description="Disordered" evidence="1">
    <location>
        <begin position="1"/>
        <end position="20"/>
    </location>
</feature>
<protein>
    <submittedName>
        <fullName evidence="3">F-box protein</fullName>
    </submittedName>
</protein>
<dbReference type="AlphaFoldDB" id="A0A9P3LFZ9"/>
<reference evidence="3 4" key="1">
    <citation type="submission" date="2021-08" db="EMBL/GenBank/DDBJ databases">
        <title>Draft Genome Sequence of Phanerochaete sordida strain YK-624.</title>
        <authorList>
            <person name="Mori T."/>
            <person name="Dohra H."/>
            <person name="Suzuki T."/>
            <person name="Kawagishi H."/>
            <person name="Hirai H."/>
        </authorList>
    </citation>
    <scope>NUCLEOTIDE SEQUENCE [LARGE SCALE GENOMIC DNA]</scope>
    <source>
        <strain evidence="3 4">YK-624</strain>
    </source>
</reference>
<dbReference type="EMBL" id="BPQB01000035">
    <property type="protein sequence ID" value="GJE93790.1"/>
    <property type="molecule type" value="Genomic_DNA"/>
</dbReference>
<dbReference type="InterPro" id="IPR001810">
    <property type="entry name" value="F-box_dom"/>
</dbReference>
<dbReference type="Gene3D" id="1.20.1280.50">
    <property type="match status" value="1"/>
</dbReference>
<proteinExistence type="predicted"/>
<comment type="caution">
    <text evidence="3">The sequence shown here is derived from an EMBL/GenBank/DDBJ whole genome shotgun (WGS) entry which is preliminary data.</text>
</comment>
<evidence type="ECO:0000313" key="4">
    <source>
        <dbReference type="Proteomes" id="UP000703269"/>
    </source>
</evidence>
<dbReference type="OrthoDB" id="2758332at2759"/>